<evidence type="ECO:0000313" key="2">
    <source>
        <dbReference type="Proteomes" id="UP001057402"/>
    </source>
</evidence>
<comment type="caution">
    <text evidence="1">The sequence shown here is derived from an EMBL/GenBank/DDBJ whole genome shotgun (WGS) entry which is preliminary data.</text>
</comment>
<gene>
    <name evidence="1" type="ORF">MLD38_039315</name>
</gene>
<keyword evidence="2" id="KW-1185">Reference proteome</keyword>
<protein>
    <submittedName>
        <fullName evidence="1">Uncharacterized protein</fullName>
    </submittedName>
</protein>
<name>A0ACB9L205_9MYRT</name>
<reference evidence="2" key="1">
    <citation type="journal article" date="2023" name="Front. Plant Sci.">
        <title>Chromosomal-level genome assembly of Melastoma candidum provides insights into trichome evolution.</title>
        <authorList>
            <person name="Zhong Y."/>
            <person name="Wu W."/>
            <person name="Sun C."/>
            <person name="Zou P."/>
            <person name="Liu Y."/>
            <person name="Dai S."/>
            <person name="Zhou R."/>
        </authorList>
    </citation>
    <scope>NUCLEOTIDE SEQUENCE [LARGE SCALE GENOMIC DNA]</scope>
</reference>
<dbReference type="EMBL" id="CM042891">
    <property type="protein sequence ID" value="KAI4303717.1"/>
    <property type="molecule type" value="Genomic_DNA"/>
</dbReference>
<accession>A0ACB9L205</accession>
<dbReference type="Proteomes" id="UP001057402">
    <property type="component" value="Chromosome 12"/>
</dbReference>
<organism evidence="1 2">
    <name type="scientific">Melastoma candidum</name>
    <dbReference type="NCBI Taxonomy" id="119954"/>
    <lineage>
        <taxon>Eukaryota</taxon>
        <taxon>Viridiplantae</taxon>
        <taxon>Streptophyta</taxon>
        <taxon>Embryophyta</taxon>
        <taxon>Tracheophyta</taxon>
        <taxon>Spermatophyta</taxon>
        <taxon>Magnoliopsida</taxon>
        <taxon>eudicotyledons</taxon>
        <taxon>Gunneridae</taxon>
        <taxon>Pentapetalae</taxon>
        <taxon>rosids</taxon>
        <taxon>malvids</taxon>
        <taxon>Myrtales</taxon>
        <taxon>Melastomataceae</taxon>
        <taxon>Melastomatoideae</taxon>
        <taxon>Melastomateae</taxon>
        <taxon>Melastoma</taxon>
    </lineage>
</organism>
<proteinExistence type="predicted"/>
<sequence length="557" mass="62229">MIARSLKRLIQPIHIIDNSGSRMCESYSRFMYGLITQSQSRVSNADDNEVKKQHENEKDQNVSERLKLSHTRPGNDLRTNKHGLSDDDESGDSKWRSRLELAWLPKALEPALQLCRWALPTGNADQYILPPSSRSVSEIIASIQRSKVGVQDWSLSDLTIGLYLLYLRQASDNLPHDISGEQVSSDLIVHDLMYHIELAKGCYKDGAAGVARNSMLREGDVLKFIKSSSVLRPGYYIGVDHRRKLVILAIRGTHTVYDIITDIVSSSDDEVTFEGYSTHFGSAEAARWFLTHEIGTLKKYLDKYEGFRLRIVGHSLGGAIAALLAIMLRTKSKEELGFDPDTVTAVGCAAPPCVSKELAESCSEFVCNVVMQDDIVPQMSLASLTRLRNEILETNWTSVIEKGDWRRIVNLVTNAKLVVSSAQDVARKLAEFAKFRTTKETLDDIIPKAQTATLKNTSDDTPTTPKKPQLPVELFVPGSVYYLRREMTSTANSITGVVKSSGSESFRLWRRNPGDHFQRIVLSSNLISDHKCDSHCYALRDVLKSMPTSTEEALFAS</sequence>
<evidence type="ECO:0000313" key="1">
    <source>
        <dbReference type="EMBL" id="KAI4303717.1"/>
    </source>
</evidence>